<evidence type="ECO:0000256" key="1">
    <source>
        <dbReference type="SAM" id="SignalP"/>
    </source>
</evidence>
<evidence type="ECO:0000313" key="3">
    <source>
        <dbReference type="Proteomes" id="UP000253420"/>
    </source>
</evidence>
<dbReference type="OrthoDB" id="8419748at2"/>
<proteinExistence type="predicted"/>
<dbReference type="RefSeq" id="WP_114440757.1">
    <property type="nucleotide sequence ID" value="NZ_QOZG01000005.1"/>
</dbReference>
<evidence type="ECO:0008006" key="4">
    <source>
        <dbReference type="Google" id="ProtNLM"/>
    </source>
</evidence>
<organism evidence="2 3">
    <name type="scientific">Phyllobacterium salinisoli</name>
    <dbReference type="NCBI Taxonomy" id="1899321"/>
    <lineage>
        <taxon>Bacteria</taxon>
        <taxon>Pseudomonadati</taxon>
        <taxon>Pseudomonadota</taxon>
        <taxon>Alphaproteobacteria</taxon>
        <taxon>Hyphomicrobiales</taxon>
        <taxon>Phyllobacteriaceae</taxon>
        <taxon>Phyllobacterium</taxon>
    </lineage>
</organism>
<reference evidence="2 3" key="1">
    <citation type="submission" date="2018-07" db="EMBL/GenBank/DDBJ databases">
        <title>The draft genome of Phyllobacterium salinisoli.</title>
        <authorList>
            <person name="Liu L."/>
            <person name="Li L."/>
            <person name="Zhang X."/>
            <person name="Liang L."/>
        </authorList>
    </citation>
    <scope>NUCLEOTIDE SEQUENCE [LARGE SCALE GENOMIC DNA]</scope>
    <source>
        <strain evidence="2 3">LLAN61</strain>
    </source>
</reference>
<dbReference type="Proteomes" id="UP000253420">
    <property type="component" value="Unassembled WGS sequence"/>
</dbReference>
<name>A0A368K570_9HYPH</name>
<dbReference type="EMBL" id="QOZG01000005">
    <property type="protein sequence ID" value="RCS23140.1"/>
    <property type="molecule type" value="Genomic_DNA"/>
</dbReference>
<dbReference type="AlphaFoldDB" id="A0A368K570"/>
<protein>
    <recommendedName>
        <fullName evidence="4">MipA/OmpV family protein</fullName>
    </recommendedName>
</protein>
<evidence type="ECO:0000313" key="2">
    <source>
        <dbReference type="EMBL" id="RCS23140.1"/>
    </source>
</evidence>
<feature type="chain" id="PRO_5016645984" description="MipA/OmpV family protein" evidence="1">
    <location>
        <begin position="28"/>
        <end position="224"/>
    </location>
</feature>
<feature type="signal peptide" evidence="1">
    <location>
        <begin position="1"/>
        <end position="27"/>
    </location>
</feature>
<sequence length="224" mass="23992">MTNFHQSLIAAAFLAVLTFGSTQVVWAEPAPLIATPGKTADGGYLVRLGARLPLGWETSVGTEIGFDGKAQSPEMLGAPEAPPSALWSSVKLPPSRLAGWDGADLNLRLGTADGSGSVAMAMRRKWTVADRVTAQVNDKYSVSYSGSAARESHWEMTKAMKLSFDGSKTAFIAQTRRTDTDPHWYTSISAQQKILGDVNLVTSMNDIASGNSTRTIGANYAHKW</sequence>
<keyword evidence="3" id="KW-1185">Reference proteome</keyword>
<keyword evidence="1" id="KW-0732">Signal</keyword>
<accession>A0A368K570</accession>
<comment type="caution">
    <text evidence="2">The sequence shown here is derived from an EMBL/GenBank/DDBJ whole genome shotgun (WGS) entry which is preliminary data.</text>
</comment>
<gene>
    <name evidence="2" type="ORF">DUT91_12535</name>
</gene>